<evidence type="ECO:0000313" key="1">
    <source>
        <dbReference type="EMBL" id="JAP80813.1"/>
    </source>
</evidence>
<protein>
    <submittedName>
        <fullName evidence="1">Tick transposon</fullName>
    </submittedName>
</protein>
<organism evidence="1">
    <name type="scientific">Rhipicephalus appendiculatus</name>
    <name type="common">Brown ear tick</name>
    <dbReference type="NCBI Taxonomy" id="34631"/>
    <lineage>
        <taxon>Eukaryota</taxon>
        <taxon>Metazoa</taxon>
        <taxon>Ecdysozoa</taxon>
        <taxon>Arthropoda</taxon>
        <taxon>Chelicerata</taxon>
        <taxon>Arachnida</taxon>
        <taxon>Acari</taxon>
        <taxon>Parasitiformes</taxon>
        <taxon>Ixodida</taxon>
        <taxon>Ixodoidea</taxon>
        <taxon>Ixodidae</taxon>
        <taxon>Rhipicephalinae</taxon>
        <taxon>Rhipicephalus</taxon>
        <taxon>Rhipicephalus</taxon>
    </lineage>
</organism>
<accession>A0A131YNF7</accession>
<proteinExistence type="predicted"/>
<dbReference type="EMBL" id="GEDV01007744">
    <property type="protein sequence ID" value="JAP80813.1"/>
    <property type="molecule type" value="Transcribed_RNA"/>
</dbReference>
<name>A0A131YNF7_RHIAP</name>
<dbReference type="AlphaFoldDB" id="A0A131YNF7"/>
<reference evidence="1" key="1">
    <citation type="journal article" date="2016" name="Ticks Tick Borne Dis.">
        <title>De novo assembly and annotation of the salivary gland transcriptome of Rhipicephalus appendiculatus male and female ticks during blood feeding.</title>
        <authorList>
            <person name="de Castro M.H."/>
            <person name="de Klerk D."/>
            <person name="Pienaar R."/>
            <person name="Latif A.A."/>
            <person name="Rees D.J."/>
            <person name="Mans B.J."/>
        </authorList>
    </citation>
    <scope>NUCLEOTIDE SEQUENCE</scope>
    <source>
        <tissue evidence="1">Salivary glands</tissue>
    </source>
</reference>
<sequence length="83" mass="9515">MYVRLREHQSAIKSSGTSHLAIHCKECGCYPVLLESEIIFRSSNQLTREMTDAFHTRKRGDQCVSQPSVLLLENEFVFLASNR</sequence>